<dbReference type="EMBL" id="LVVK01000022">
    <property type="protein sequence ID" value="OPB37571.1"/>
    <property type="molecule type" value="Genomic_DNA"/>
</dbReference>
<organism evidence="3 4">
    <name type="scientific">Trichoderma guizhouense</name>
    <dbReference type="NCBI Taxonomy" id="1491466"/>
    <lineage>
        <taxon>Eukaryota</taxon>
        <taxon>Fungi</taxon>
        <taxon>Dikarya</taxon>
        <taxon>Ascomycota</taxon>
        <taxon>Pezizomycotina</taxon>
        <taxon>Sordariomycetes</taxon>
        <taxon>Hypocreomycetidae</taxon>
        <taxon>Hypocreales</taxon>
        <taxon>Hypocreaceae</taxon>
        <taxon>Trichoderma</taxon>
    </lineage>
</organism>
<keyword evidence="2" id="KW-1133">Transmembrane helix</keyword>
<feature type="transmembrane region" description="Helical" evidence="2">
    <location>
        <begin position="67"/>
        <end position="86"/>
    </location>
</feature>
<accession>A0A1T3C9C3</accession>
<dbReference type="InterPro" id="IPR021840">
    <property type="entry name" value="DUF3433"/>
</dbReference>
<proteinExistence type="predicted"/>
<feature type="transmembrane region" description="Helical" evidence="2">
    <location>
        <begin position="659"/>
        <end position="679"/>
    </location>
</feature>
<comment type="caution">
    <text evidence="3">The sequence shown here is derived from an EMBL/GenBank/DDBJ whole genome shotgun (WGS) entry which is preliminary data.</text>
</comment>
<evidence type="ECO:0000256" key="1">
    <source>
        <dbReference type="SAM" id="MobiDB-lite"/>
    </source>
</evidence>
<evidence type="ECO:0000256" key="2">
    <source>
        <dbReference type="SAM" id="Phobius"/>
    </source>
</evidence>
<keyword evidence="2" id="KW-0812">Transmembrane</keyword>
<feature type="transmembrane region" description="Helical" evidence="2">
    <location>
        <begin position="536"/>
        <end position="558"/>
    </location>
</feature>
<gene>
    <name evidence="3" type="ORF">A0O28_0044830</name>
</gene>
<feature type="transmembrane region" description="Helical" evidence="2">
    <location>
        <begin position="177"/>
        <end position="194"/>
    </location>
</feature>
<feature type="transmembrane region" description="Helical" evidence="2">
    <location>
        <begin position="765"/>
        <end position="788"/>
    </location>
</feature>
<feature type="transmembrane region" description="Helical" evidence="2">
    <location>
        <begin position="1124"/>
        <end position="1143"/>
    </location>
</feature>
<protein>
    <submittedName>
        <fullName evidence="3">Uncharacterized protein</fullName>
    </submittedName>
</protein>
<dbReference type="Proteomes" id="UP000191004">
    <property type="component" value="Unassembled WGS sequence"/>
</dbReference>
<dbReference type="Pfam" id="PF11915">
    <property type="entry name" value="DUF3433"/>
    <property type="match status" value="2"/>
</dbReference>
<evidence type="ECO:0000313" key="3">
    <source>
        <dbReference type="EMBL" id="OPB37571.1"/>
    </source>
</evidence>
<keyword evidence="4" id="KW-1185">Reference proteome</keyword>
<reference evidence="3 4" key="1">
    <citation type="submission" date="2016-04" db="EMBL/GenBank/DDBJ databases">
        <title>Multiple horizontal gene transfer events from other fungi enriched the ability of the initially mycotrophic fungus Trichoderma (Ascomycota) to feed on dead plant biomass.</title>
        <authorList>
            <person name="Atanasova L."/>
            <person name="Chenthamara K."/>
            <person name="Zhang J."/>
            <person name="Grujic M."/>
            <person name="Henrissat B."/>
            <person name="Kuo A."/>
            <person name="Aertz A."/>
            <person name="Salamov A."/>
            <person name="Lipzen A."/>
            <person name="Labutti K."/>
            <person name="Barry K."/>
            <person name="Miao Y."/>
            <person name="Rahimi M.J."/>
            <person name="Shen Q."/>
            <person name="Grigoriev I.V."/>
            <person name="Kubicek C.P."/>
            <person name="Druzhinina I.S."/>
        </authorList>
    </citation>
    <scope>NUCLEOTIDE SEQUENCE [LARGE SCALE GENOMIC DNA]</scope>
    <source>
        <strain evidence="3 4">NJAU 4742</strain>
    </source>
</reference>
<feature type="transmembrane region" description="Helical" evidence="2">
    <location>
        <begin position="107"/>
        <end position="130"/>
    </location>
</feature>
<dbReference type="PANTHER" id="PTHR37544:SF3">
    <property type="entry name" value="SPRAY"/>
    <property type="match status" value="1"/>
</dbReference>
<sequence length="1253" mass="140775">MASRTELEPLSPDDHAVPGQWQSQSFRDDTARRVETKTTWYPRVRETFRRRDGSQKGWKPLSMTAPILTLLTILTLLIGVAIEVLAQLSRTRGGLALSRTQDEIPQYAMISYLYAPNIIAVLYSLVWSWVDLDVKRMQPWFELSKPEGATAENSMFLDYPYDFIATVPVKAARRRHWPVFFAGTVTVVIFWLITPLQSSIMGTSLVNITESAVIGTRSSIAPLANQSDYLTNQILNTGYSIAWLGQSWPPFTTADYGTFPFYIDNDPGESSLQTNWTATTTKLWTELECWPAEQPKQNFSTMVMHFGNGQGCNTSINLEIFADIMMYYIGYYTSPYSDYQLADSKNCPATANSTHQFLAAWVSTKGGSAKQLPEVNITALFCQPSYYKQQVMITVDTNGFQPLNTSIQPISPPELLTEKEFNSTSFEFLIANGMPMEQVGDVTRDFPYNHVIEQGPQLDKTNISLPFSNMVGYALAPHNEPATPYGDPVLLHEAFNRAHKYLFSIAVNQMLVNDTTVVNSTAVSEFQQSGIIVSRLFSAIVEGLLLFVAISTACLLWFCHSSTSYLTTDPSSISRLAAIFRHGQETNKLFRPADHADEKSLKELFKDDKFRLKRDEYDNDGNIYLEKVDGPEGDENERKFDKPTGYYDPIRPIPLKREIGLLFGLVQVGALVTIVYLKVQNDKSKGLIRPSNNFEVLQILENYIPTAFATFSEPFWVLINRFMCLLQPFKVLSRGRSEPSKSIDTTYTALPPQLVIRRALRSRHLMLAMLCIIALLSNVLAVGLGALFNEDQTTATYTSTFTPNIAPQFDNQTVFDLPYYFAVRTITMRVYQDEAYVAMSNYTSGTKLPPWTTPDYFFQPYTVDSGGQSNSSSTYRIPTRGFGIGMNCTAVPRRTLALSYPASLATACSTDPTTMLEVAEMTLRTSMMTRSTGQSAIEYSDTAEQASLSENCTRPMTFGWGRTPQAENLNATIEASFAICQIFFQTAMFDVRHDAEGNVLEYERTSDLSTHLDGDDGDVQTNRMISNMNTLVRDYAKIWHNDTLSRDWINYLLTTTLDTRDFLDPSKPVPDPNDLIPAIEKVYRQLFATLLSLNQQLFVPGDKEASITGQRLTEETRIFMDRNAFIITVTVLSLNILAVVIFYSRGIIFNLPRVPTTIGSVLAFVSASHILEDQGSSSRGPDDKSKDKKTYSFGRYIGVDQKVHLGIDVDPYVALIDPASLKEKKSVVRRAVTGDLRRRNQGTFDPVRNGTWL</sequence>
<dbReference type="OrthoDB" id="3248909at2759"/>
<feature type="region of interest" description="Disordered" evidence="1">
    <location>
        <begin position="1"/>
        <end position="30"/>
    </location>
</feature>
<name>A0A1T3C9C3_9HYPO</name>
<dbReference type="PANTHER" id="PTHR37544">
    <property type="entry name" value="SPRAY-RELATED"/>
    <property type="match status" value="1"/>
</dbReference>
<evidence type="ECO:0000313" key="4">
    <source>
        <dbReference type="Proteomes" id="UP000191004"/>
    </source>
</evidence>
<keyword evidence="2" id="KW-0472">Membrane</keyword>
<dbReference type="AlphaFoldDB" id="A0A1T3C9C3"/>